<comment type="caution">
    <text evidence="2">The sequence shown here is derived from an EMBL/GenBank/DDBJ whole genome shotgun (WGS) entry which is preliminary data.</text>
</comment>
<name>A0A0G1LER2_9BACT</name>
<dbReference type="AlphaFoldDB" id="A0A0G1LER2"/>
<evidence type="ECO:0000256" key="1">
    <source>
        <dbReference type="SAM" id="Phobius"/>
    </source>
</evidence>
<sequence length="56" mass="6181">MLKKLINSRTFFVLGLFLIIFASLLAAFQHQGAALNLMMISFASLVLGTITYFIGL</sequence>
<evidence type="ECO:0000313" key="3">
    <source>
        <dbReference type="Proteomes" id="UP000033901"/>
    </source>
</evidence>
<keyword evidence="1" id="KW-1133">Transmembrane helix</keyword>
<protein>
    <submittedName>
        <fullName evidence="2">Uncharacterized protein</fullName>
    </submittedName>
</protein>
<evidence type="ECO:0000313" key="2">
    <source>
        <dbReference type="EMBL" id="KKT67112.1"/>
    </source>
</evidence>
<keyword evidence="1" id="KW-0472">Membrane</keyword>
<gene>
    <name evidence="2" type="ORF">UW61_C0015G0035</name>
</gene>
<proteinExistence type="predicted"/>
<dbReference type="Proteomes" id="UP000033901">
    <property type="component" value="Unassembled WGS sequence"/>
</dbReference>
<feature type="transmembrane region" description="Helical" evidence="1">
    <location>
        <begin position="36"/>
        <end position="55"/>
    </location>
</feature>
<reference evidence="2 3" key="1">
    <citation type="journal article" date="2015" name="Nature">
        <title>rRNA introns, odd ribosomes, and small enigmatic genomes across a large radiation of phyla.</title>
        <authorList>
            <person name="Brown C.T."/>
            <person name="Hug L.A."/>
            <person name="Thomas B.C."/>
            <person name="Sharon I."/>
            <person name="Castelle C.J."/>
            <person name="Singh A."/>
            <person name="Wilkins M.J."/>
            <person name="Williams K.H."/>
            <person name="Banfield J.F."/>
        </authorList>
    </citation>
    <scope>NUCLEOTIDE SEQUENCE [LARGE SCALE GENOMIC DNA]</scope>
</reference>
<organism evidence="2 3">
    <name type="scientific">Candidatus Curtissbacteria bacterium GW2011_GWC1_44_33</name>
    <dbReference type="NCBI Taxonomy" id="1618413"/>
    <lineage>
        <taxon>Bacteria</taxon>
        <taxon>Candidatus Curtissiibacteriota</taxon>
    </lineage>
</organism>
<dbReference type="EMBL" id="LCIZ01000015">
    <property type="protein sequence ID" value="KKT67112.1"/>
    <property type="molecule type" value="Genomic_DNA"/>
</dbReference>
<keyword evidence="1" id="KW-0812">Transmembrane</keyword>
<accession>A0A0G1LER2</accession>